<dbReference type="PANTHER" id="PTHR34391:SF1">
    <property type="entry name" value="UPF0658 GOLGI APPARATUS MEMBRANE PROTEIN C1952.10C-RELATED"/>
    <property type="match status" value="1"/>
</dbReference>
<evidence type="ECO:0000256" key="2">
    <source>
        <dbReference type="SAM" id="Phobius"/>
    </source>
</evidence>
<reference evidence="3" key="1">
    <citation type="journal article" date="2020" name="Fungal Divers.">
        <title>Resolving the Mortierellaceae phylogeny through synthesis of multi-gene phylogenetics and phylogenomics.</title>
        <authorList>
            <person name="Vandepol N."/>
            <person name="Liber J."/>
            <person name="Desiro A."/>
            <person name="Na H."/>
            <person name="Kennedy M."/>
            <person name="Barry K."/>
            <person name="Grigoriev I.V."/>
            <person name="Miller A.N."/>
            <person name="O'Donnell K."/>
            <person name="Stajich J.E."/>
            <person name="Bonito G."/>
        </authorList>
    </citation>
    <scope>NUCLEOTIDE SEQUENCE</scope>
    <source>
        <strain evidence="3">NRRL 2591</strain>
    </source>
</reference>
<feature type="transmembrane region" description="Helical" evidence="2">
    <location>
        <begin position="12"/>
        <end position="30"/>
    </location>
</feature>
<organism evidence="3 4">
    <name type="scientific">Mortierella hygrophila</name>
    <dbReference type="NCBI Taxonomy" id="979708"/>
    <lineage>
        <taxon>Eukaryota</taxon>
        <taxon>Fungi</taxon>
        <taxon>Fungi incertae sedis</taxon>
        <taxon>Mucoromycota</taxon>
        <taxon>Mortierellomycotina</taxon>
        <taxon>Mortierellomycetes</taxon>
        <taxon>Mortierellales</taxon>
        <taxon>Mortierellaceae</taxon>
        <taxon>Mortierella</taxon>
    </lineage>
</organism>
<keyword evidence="2" id="KW-1133">Transmembrane helix</keyword>
<feature type="transmembrane region" description="Helical" evidence="2">
    <location>
        <begin position="173"/>
        <end position="197"/>
    </location>
</feature>
<accession>A0A9P6FBR2</accession>
<keyword evidence="2" id="KW-0472">Membrane</keyword>
<feature type="transmembrane region" description="Helical" evidence="2">
    <location>
        <begin position="64"/>
        <end position="85"/>
    </location>
</feature>
<comment type="caution">
    <text evidence="3">The sequence shown here is derived from an EMBL/GenBank/DDBJ whole genome shotgun (WGS) entry which is preliminary data.</text>
</comment>
<feature type="region of interest" description="Disordered" evidence="1">
    <location>
        <begin position="368"/>
        <end position="402"/>
    </location>
</feature>
<keyword evidence="2" id="KW-0812">Transmembrane</keyword>
<feature type="compositionally biased region" description="Basic and acidic residues" evidence="1">
    <location>
        <begin position="390"/>
        <end position="402"/>
    </location>
</feature>
<evidence type="ECO:0000313" key="4">
    <source>
        <dbReference type="Proteomes" id="UP000723463"/>
    </source>
</evidence>
<feature type="compositionally biased region" description="Polar residues" evidence="1">
    <location>
        <begin position="374"/>
        <end position="383"/>
    </location>
</feature>
<dbReference type="PANTHER" id="PTHR34391">
    <property type="entry name" value="UPF0658 GOLGI APPARATUS MEMBRANE PROTEIN C1952.10C-RELATED"/>
    <property type="match status" value="1"/>
</dbReference>
<dbReference type="EMBL" id="JAAAXW010000055">
    <property type="protein sequence ID" value="KAF9546485.1"/>
    <property type="molecule type" value="Genomic_DNA"/>
</dbReference>
<feature type="transmembrane region" description="Helical" evidence="2">
    <location>
        <begin position="124"/>
        <end position="147"/>
    </location>
</feature>
<dbReference type="Proteomes" id="UP000723463">
    <property type="component" value="Unassembled WGS sequence"/>
</dbReference>
<feature type="transmembrane region" description="Helical" evidence="2">
    <location>
        <begin position="243"/>
        <end position="261"/>
    </location>
</feature>
<gene>
    <name evidence="3" type="ORF">EC957_009698</name>
</gene>
<feature type="transmembrane region" description="Helical" evidence="2">
    <location>
        <begin position="92"/>
        <end position="112"/>
    </location>
</feature>
<protein>
    <submittedName>
        <fullName evidence="3">Uncharacterized protein</fullName>
    </submittedName>
</protein>
<feature type="transmembrane region" description="Helical" evidence="2">
    <location>
        <begin position="217"/>
        <end position="236"/>
    </location>
</feature>
<name>A0A9P6FBR2_9FUNG</name>
<proteinExistence type="predicted"/>
<dbReference type="InterPro" id="IPR040410">
    <property type="entry name" value="UPF0658_Golgi"/>
</dbReference>
<sequence>MARRKLIPDVPWPRATLFIVTLETVVVLVLESLVLREHITNPASGHDTGVDPALDTALSTPQTIYPIVYLFAIVSLFTLCVDAMYHRNQIQVVAFTFFNILCCTYGVIQTLADWDGATTRLIAFNLAISVTMGVSSIFLIFCAFRLARVFGWEMFRFLGADLKMRKMHKAYEILITLLKFDVFFFVGFATQMVALVGTTDHTYIGTIGGRQVFRQHLLVGLSIPASIILLALAFFGVMKEKKIVSIIVIFCLAAAEPYFIYQLVYLHLPQNQDKFQASRKYLTFFISVTLVLVLITLFFMIYCYRNYGKGLLISEKSRIITPKKPFEIDEDPIESEPSIPMEYNHGDDGATQNLMAYPALKKIQDTYHIKPNSDHSSTTSQPPRKSGSPRNERSYDDKMEIE</sequence>
<keyword evidence="4" id="KW-1185">Reference proteome</keyword>
<feature type="transmembrane region" description="Helical" evidence="2">
    <location>
        <begin position="281"/>
        <end position="304"/>
    </location>
</feature>
<dbReference type="GO" id="GO:0005794">
    <property type="term" value="C:Golgi apparatus"/>
    <property type="evidence" value="ECO:0007669"/>
    <property type="project" value="TreeGrafter"/>
</dbReference>
<dbReference type="AlphaFoldDB" id="A0A9P6FBR2"/>
<evidence type="ECO:0000256" key="1">
    <source>
        <dbReference type="SAM" id="MobiDB-lite"/>
    </source>
</evidence>
<evidence type="ECO:0000313" key="3">
    <source>
        <dbReference type="EMBL" id="KAF9546485.1"/>
    </source>
</evidence>